<sequence length="160" mass="17834">MTRIACVLMVAVAGLSAASACHSPYKRVGGGCFYFSGNIKRNWFGARDYCKSLEQGGSLAIVDDCSLMRPLWNHILFTYGKSSHWLGASDMHHEGSWTWVDGSPVAMGMPFWSFNEPNNDGQEHCLEFWSAGNGYFNDGQCSRVESFICQAPRSKNSWSR</sequence>
<dbReference type="RefSeq" id="XP_050699284.1">
    <property type="nucleotide sequence ID" value="XM_050843327.1"/>
</dbReference>
<name>D2T086_ERISI</name>
<dbReference type="SUPFAM" id="SSF56436">
    <property type="entry name" value="C-type lectin-like"/>
    <property type="match status" value="1"/>
</dbReference>
<evidence type="ECO:0000313" key="3">
    <source>
        <dbReference type="EMBL" id="ADB10837.1"/>
    </source>
</evidence>
<dbReference type="PANTHER" id="PTHR22801">
    <property type="entry name" value="LITHOSTATHINE"/>
    <property type="match status" value="1"/>
</dbReference>
<dbReference type="SMART" id="SM00034">
    <property type="entry name" value="CLECT"/>
    <property type="match status" value="1"/>
</dbReference>
<feature type="domain" description="C-type lectin" evidence="2">
    <location>
        <begin position="28"/>
        <end position="150"/>
    </location>
</feature>
<evidence type="ECO:0000256" key="1">
    <source>
        <dbReference type="SAM" id="SignalP"/>
    </source>
</evidence>
<reference evidence="3" key="1">
    <citation type="journal article" date="2011" name="Fish Shellfish Immunol.">
        <title>Molecular cloning, characterization and expression of a C-type lectin cDNA in Chinese mitten crab, Eriocheir sinensis.</title>
        <authorList>
            <person name="Zhang H."/>
            <person name="Chen L."/>
            <person name="Qin J."/>
            <person name="Zhao D."/>
            <person name="Wu P."/>
            <person name="Qin C."/>
            <person name="Yu N."/>
            <person name="Li E."/>
        </authorList>
    </citation>
    <scope>NUCLEOTIDE SEQUENCE</scope>
</reference>
<dbReference type="OrthoDB" id="6344129at2759"/>
<dbReference type="InterPro" id="IPR016186">
    <property type="entry name" value="C-type_lectin-like/link_sf"/>
</dbReference>
<protein>
    <submittedName>
        <fullName evidence="3">Lectin</fullName>
    </submittedName>
</protein>
<dbReference type="PROSITE" id="PS50041">
    <property type="entry name" value="C_TYPE_LECTIN_2"/>
    <property type="match status" value="1"/>
</dbReference>
<dbReference type="InterPro" id="IPR050801">
    <property type="entry name" value="Ca-Dep_Lectins_ImmuneDev"/>
</dbReference>
<dbReference type="PROSITE" id="PS51257">
    <property type="entry name" value="PROKAR_LIPOPROTEIN"/>
    <property type="match status" value="1"/>
</dbReference>
<evidence type="ECO:0000259" key="2">
    <source>
        <dbReference type="PROSITE" id="PS50041"/>
    </source>
</evidence>
<dbReference type="Gene3D" id="3.10.100.10">
    <property type="entry name" value="Mannose-Binding Protein A, subunit A"/>
    <property type="match status" value="1"/>
</dbReference>
<dbReference type="InterPro" id="IPR016187">
    <property type="entry name" value="CTDL_fold"/>
</dbReference>
<feature type="chain" id="PRO_5003037310" evidence="1">
    <location>
        <begin position="21"/>
        <end position="160"/>
    </location>
</feature>
<dbReference type="KEGG" id="esn:126986863"/>
<accession>D2T086</accession>
<organism evidence="3">
    <name type="scientific">Eriocheir sinensis</name>
    <name type="common">Chinese mitten crab</name>
    <dbReference type="NCBI Taxonomy" id="95602"/>
    <lineage>
        <taxon>Eukaryota</taxon>
        <taxon>Metazoa</taxon>
        <taxon>Ecdysozoa</taxon>
        <taxon>Arthropoda</taxon>
        <taxon>Crustacea</taxon>
        <taxon>Multicrustacea</taxon>
        <taxon>Malacostraca</taxon>
        <taxon>Eumalacostraca</taxon>
        <taxon>Eucarida</taxon>
        <taxon>Decapoda</taxon>
        <taxon>Pleocyemata</taxon>
        <taxon>Brachyura</taxon>
        <taxon>Eubrachyura</taxon>
        <taxon>Grapsoidea</taxon>
        <taxon>Varunidae</taxon>
        <taxon>Eriocheir</taxon>
    </lineage>
</organism>
<proteinExistence type="evidence at transcript level"/>
<dbReference type="AlphaFoldDB" id="D2T086"/>
<dbReference type="Pfam" id="PF00059">
    <property type="entry name" value="Lectin_C"/>
    <property type="match status" value="1"/>
</dbReference>
<dbReference type="EMBL" id="FJ974139">
    <property type="protein sequence ID" value="ADB10837.1"/>
    <property type="molecule type" value="mRNA"/>
</dbReference>
<dbReference type="GeneID" id="126986863"/>
<dbReference type="PANTHER" id="PTHR22801:SF63">
    <property type="entry name" value="C-TYPE LECTIN DOMAIN-CONTAINING PROTEIN"/>
    <property type="match status" value="1"/>
</dbReference>
<keyword evidence="1" id="KW-0732">Signal</keyword>
<dbReference type="InterPro" id="IPR001304">
    <property type="entry name" value="C-type_lectin-like"/>
</dbReference>
<feature type="signal peptide" evidence="1">
    <location>
        <begin position="1"/>
        <end position="20"/>
    </location>
</feature>